<keyword evidence="3 5" id="KW-0863">Zinc-finger</keyword>
<feature type="domain" description="C2H2-type" evidence="7">
    <location>
        <begin position="613"/>
        <end position="635"/>
    </location>
</feature>
<feature type="compositionally biased region" description="Polar residues" evidence="6">
    <location>
        <begin position="395"/>
        <end position="409"/>
    </location>
</feature>
<feature type="compositionally biased region" description="Basic residues" evidence="6">
    <location>
        <begin position="109"/>
        <end position="118"/>
    </location>
</feature>
<evidence type="ECO:0000256" key="5">
    <source>
        <dbReference type="PROSITE-ProRule" id="PRU00042"/>
    </source>
</evidence>
<dbReference type="PANTHER" id="PTHR24379">
    <property type="entry name" value="KRAB AND ZINC FINGER DOMAIN-CONTAINING"/>
    <property type="match status" value="1"/>
</dbReference>
<feature type="compositionally biased region" description="Low complexity" evidence="6">
    <location>
        <begin position="989"/>
        <end position="998"/>
    </location>
</feature>
<dbReference type="Gene3D" id="3.30.160.60">
    <property type="entry name" value="Classic Zinc Finger"/>
    <property type="match status" value="7"/>
</dbReference>
<keyword evidence="4" id="KW-0862">Zinc</keyword>
<dbReference type="FunFam" id="3.30.160.60:FF:000446">
    <property type="entry name" value="Zinc finger protein"/>
    <property type="match status" value="1"/>
</dbReference>
<dbReference type="PROSITE" id="PS00028">
    <property type="entry name" value="ZINC_FINGER_C2H2_1"/>
    <property type="match status" value="8"/>
</dbReference>
<accession>A0AAD9NTD6</accession>
<feature type="compositionally biased region" description="Polar residues" evidence="6">
    <location>
        <begin position="790"/>
        <end position="800"/>
    </location>
</feature>
<feature type="compositionally biased region" description="Basic residues" evidence="6">
    <location>
        <begin position="1026"/>
        <end position="1040"/>
    </location>
</feature>
<feature type="compositionally biased region" description="Basic residues" evidence="6">
    <location>
        <begin position="182"/>
        <end position="194"/>
    </location>
</feature>
<feature type="compositionally biased region" description="Basic and acidic residues" evidence="6">
    <location>
        <begin position="94"/>
        <end position="108"/>
    </location>
</feature>
<dbReference type="PANTHER" id="PTHR24379:SF126">
    <property type="entry name" value="LD25880P"/>
    <property type="match status" value="1"/>
</dbReference>
<name>A0AAD9NTD6_RIDPI</name>
<feature type="compositionally biased region" description="Basic and acidic residues" evidence="6">
    <location>
        <begin position="206"/>
        <end position="234"/>
    </location>
</feature>
<evidence type="ECO:0000313" key="8">
    <source>
        <dbReference type="EMBL" id="KAK2182107.1"/>
    </source>
</evidence>
<evidence type="ECO:0000256" key="4">
    <source>
        <dbReference type="ARBA" id="ARBA00022833"/>
    </source>
</evidence>
<feature type="compositionally biased region" description="Basic and acidic residues" evidence="6">
    <location>
        <begin position="119"/>
        <end position="133"/>
    </location>
</feature>
<dbReference type="SUPFAM" id="SSF57667">
    <property type="entry name" value="beta-beta-alpha zinc fingers"/>
    <property type="match status" value="4"/>
</dbReference>
<dbReference type="InterPro" id="IPR036236">
    <property type="entry name" value="Znf_C2H2_sf"/>
</dbReference>
<feature type="compositionally biased region" description="Polar residues" evidence="6">
    <location>
        <begin position="333"/>
        <end position="342"/>
    </location>
</feature>
<dbReference type="Pfam" id="PF00096">
    <property type="entry name" value="zf-C2H2"/>
    <property type="match status" value="2"/>
</dbReference>
<feature type="region of interest" description="Disordered" evidence="6">
    <location>
        <begin position="1455"/>
        <end position="1477"/>
    </location>
</feature>
<keyword evidence="9" id="KW-1185">Reference proteome</keyword>
<keyword evidence="1" id="KW-0479">Metal-binding</keyword>
<feature type="domain" description="C2H2-type" evidence="7">
    <location>
        <begin position="585"/>
        <end position="612"/>
    </location>
</feature>
<dbReference type="EMBL" id="JAODUO010000366">
    <property type="protein sequence ID" value="KAK2182107.1"/>
    <property type="molecule type" value="Genomic_DNA"/>
</dbReference>
<sequence length="1839" mass="198367">MADTGGVVVAHNDSCRDNGCHVSVTRGMEGGGSGVGEEEDTTGRKMSAVGKRHSKCPQRLGDEGGTGAEGSRNKKKSTKSAVKEDAADVVVMADAKESGEKESGDSTKKRSQPAARKRKSDERGSHNDIKAGENDNQIGDTPDNPMLVVEDVSPVKAKRQRKAKPAKDNEVNSGECCEPKLKAAKKRVKPKKHPGGSTTGATTDGQAKEHAQGDTTSDAKEPPGSDTDCQDKTKTPAKPKAKKKKAPKSESKPDTSNVQSVPTVDQATKDADKPPAKPNNRRKKVVADENKKNSASVSNGNIGAASPKDISPAKKKKLSKCAKNEKSVVGADTASTVNNTQDVAVKSDTTDAACVTDTSVTPCPDTGGGVKEETTNTNKTEQSEQDLKQQDCPPCSNTSTGSTMSPMDTQSDRTDQQPVGDKAKVTASSEDDSSRCFPCTHCPYRAKRKVQLRKHLGTHGVHQCAHCEFVCESGAALTEHMQNVHPDKYGRKKCKRCLRIIKMGDIEGHESVCTGELRPWACTQCNKEFKYECQLNLHARAHMTEEAVAAVKSHQCPHCDYSAHVKANLAKHLKTVHGTDRQKTVKCPECEKLFYTPSHMRKHLKLHSDEMPFACTVCAKAFRTARCLKRHTFVHMDTPVFVCNVDGCTMAFEKPILLKTHKLDCHQPAEGAGGLAPVKQFKCSYKDCEQAFNKKSHLVRHEVIHTGERKFVCSWKDCGKAFRHSDNLRVHYRRHTNEKPIKCDHCDFTCRQRSALQFHVKSEHDAQTDEDSETKIVQDGEDVPHKKQNDQGATSDAVSQLKSDTPAVLAGVPVSTGLASGGVLRAAEMAPLVKTEAQQPPNKVSHDVYDFHDSDDDDNNLTRSIGLPMRQKTVGKSPPGGSLLNNSSFTSIRDEAHHRFLTSAVVADEKVALQKDTAIESPTLKPDTAGKVNKKTPARSRLEGVKNNDVPNDKPKPKAPSKKRKKKDTSSVEKKSEEVGSENLSPEKASVTPSVPTTLPKPTPTPAHTTPPSSGSATTTTTTTTTKKKAAPKRNRKKKPVAAVETSQEQASKSPEPPAVQEPVSDTQKQSPHADGDVNAEVEVTRGPDVAPASAQTSSVETAPQEAGPSDTAIEWPSNEAGHDAVNDSAGQPYEAENRPERDTTEDRVTEQTADAPPENRTQDTKEEVTPDVTEEEANELLPSPATVSQLMSEKDVNELSNPLMAQGSPSLSVHSDFVNNVAMSPRTYDESPQFDDDAKCANYEREKQLEAATAEAEAESAMFEMPAITSQDQTKINDILDSQADLMPPSSGDMLDADHRSPFMLPGSAGNTYSAAADSHDTYPGSVPNLSYTVDAMSADKKSLSDDNADISQCYSGASSSYGGYSSLPSVPERQTVLKSNPAAVSCNYSPPQPAYQPLPSHSLYGSRPAPVLPPVGSYTHVPNPSFLLDPNLLANGSSNKGLESLRSSEPAYVISRDGPQLPVSSSSSSSSTKTLPISSCFPGSEGYTSSAKDFFGQYFQDPSTLPLSHLPTAADQRLSYHRGPHRTGFEFLPRMPGTAAVLPGAANYPASVSESLAAAINPQHAQAHWGVDDRAPHPWTQPSPMLMASDPRNPFSAGSGADRAAAELNFDPGVASRQLSKRSVPESTFPIPQAPAGGPDPYGGMTSAYMGRAFNPAASSNYMMNMSSSMSTQKQFEEAYRQSAAAAAHIADYRGLGPQAAVPDIYSRMAVNPALGLDKYYYRQREQMYRTQQAIGAASNPFLAPPPPPPQTNSTPVSYATDYSCAQVMYAAAAQHSAAAYGFMGDKQYLMSTRKIAEAVPMLPERPPDYFPGRPSTTEAQDPYRHSVIYNMMSRYY</sequence>
<feature type="region of interest" description="Disordered" evidence="6">
    <location>
        <begin position="918"/>
        <end position="1195"/>
    </location>
</feature>
<proteinExistence type="predicted"/>
<feature type="domain" description="C2H2-type" evidence="7">
    <location>
        <begin position="711"/>
        <end position="740"/>
    </location>
</feature>
<feature type="domain" description="C2H2-type" evidence="7">
    <location>
        <begin position="681"/>
        <end position="710"/>
    </location>
</feature>
<feature type="compositionally biased region" description="Basic and acidic residues" evidence="6">
    <location>
        <begin position="968"/>
        <end position="978"/>
    </location>
</feature>
<dbReference type="FunFam" id="3.30.160.60:FF:000007">
    <property type="entry name" value="Basic krueppel-like factor 3"/>
    <property type="match status" value="1"/>
</dbReference>
<dbReference type="SMART" id="SM00355">
    <property type="entry name" value="ZnF_C2H2"/>
    <property type="match status" value="10"/>
</dbReference>
<feature type="compositionally biased region" description="Polar residues" evidence="6">
    <location>
        <begin position="254"/>
        <end position="266"/>
    </location>
</feature>
<feature type="compositionally biased region" description="Basic residues" evidence="6">
    <location>
        <begin position="957"/>
        <end position="967"/>
    </location>
</feature>
<reference evidence="8" key="1">
    <citation type="journal article" date="2023" name="Mol. Biol. Evol.">
        <title>Third-Generation Sequencing Reveals the Adaptive Role of the Epigenome in Three Deep-Sea Polychaetes.</title>
        <authorList>
            <person name="Perez M."/>
            <person name="Aroh O."/>
            <person name="Sun Y."/>
            <person name="Lan Y."/>
            <person name="Juniper S.K."/>
            <person name="Young C.R."/>
            <person name="Angers B."/>
            <person name="Qian P.Y."/>
        </authorList>
    </citation>
    <scope>NUCLEOTIDE SEQUENCE</scope>
    <source>
        <strain evidence="8">R07B-5</strain>
    </source>
</reference>
<comment type="caution">
    <text evidence="8">The sequence shown here is derived from an EMBL/GenBank/DDBJ whole genome shotgun (WGS) entry which is preliminary data.</text>
</comment>
<feature type="region of interest" description="Disordered" evidence="6">
    <location>
        <begin position="1619"/>
        <end position="1640"/>
    </location>
</feature>
<protein>
    <recommendedName>
        <fullName evidence="7">C2H2-type domain-containing protein</fullName>
    </recommendedName>
</protein>
<dbReference type="Proteomes" id="UP001209878">
    <property type="component" value="Unassembled WGS sequence"/>
</dbReference>
<dbReference type="GO" id="GO:0008270">
    <property type="term" value="F:zinc ion binding"/>
    <property type="evidence" value="ECO:0007669"/>
    <property type="project" value="UniProtKB-KW"/>
</dbReference>
<evidence type="ECO:0000256" key="1">
    <source>
        <dbReference type="ARBA" id="ARBA00022723"/>
    </source>
</evidence>
<dbReference type="PROSITE" id="PS50157">
    <property type="entry name" value="ZINC_FINGER_C2H2_2"/>
    <property type="match status" value="6"/>
</dbReference>
<organism evidence="8 9">
    <name type="scientific">Ridgeia piscesae</name>
    <name type="common">Tubeworm</name>
    <dbReference type="NCBI Taxonomy" id="27915"/>
    <lineage>
        <taxon>Eukaryota</taxon>
        <taxon>Metazoa</taxon>
        <taxon>Spiralia</taxon>
        <taxon>Lophotrochozoa</taxon>
        <taxon>Annelida</taxon>
        <taxon>Polychaeta</taxon>
        <taxon>Sedentaria</taxon>
        <taxon>Canalipalpata</taxon>
        <taxon>Sabellida</taxon>
        <taxon>Siboglinidae</taxon>
        <taxon>Ridgeia</taxon>
    </lineage>
</organism>
<feature type="region of interest" description="Disordered" evidence="6">
    <location>
        <begin position="1"/>
        <end position="432"/>
    </location>
</feature>
<evidence type="ECO:0000259" key="7">
    <source>
        <dbReference type="PROSITE" id="PS50157"/>
    </source>
</evidence>
<feature type="compositionally biased region" description="Basic residues" evidence="6">
    <location>
        <begin position="235"/>
        <end position="246"/>
    </location>
</feature>
<evidence type="ECO:0000256" key="2">
    <source>
        <dbReference type="ARBA" id="ARBA00022737"/>
    </source>
</evidence>
<feature type="domain" description="C2H2-type" evidence="7">
    <location>
        <begin position="520"/>
        <end position="547"/>
    </location>
</feature>
<feature type="compositionally biased region" description="Basic and acidic residues" evidence="6">
    <location>
        <begin position="940"/>
        <end position="956"/>
    </location>
</feature>
<gene>
    <name evidence="8" type="ORF">NP493_366g01004</name>
</gene>
<evidence type="ECO:0000256" key="6">
    <source>
        <dbReference type="SAM" id="MobiDB-lite"/>
    </source>
</evidence>
<feature type="region of interest" description="Disordered" evidence="6">
    <location>
        <begin position="761"/>
        <end position="800"/>
    </location>
</feature>
<feature type="compositionally biased region" description="Low complexity" evidence="6">
    <location>
        <begin position="1006"/>
        <end position="1025"/>
    </location>
</feature>
<feature type="compositionally biased region" description="Basic and acidic residues" evidence="6">
    <location>
        <begin position="1136"/>
        <end position="1150"/>
    </location>
</feature>
<keyword evidence="2" id="KW-0677">Repeat</keyword>
<dbReference type="InterPro" id="IPR013087">
    <property type="entry name" value="Znf_C2H2_type"/>
</dbReference>
<evidence type="ECO:0000313" key="9">
    <source>
        <dbReference type="Proteomes" id="UP001209878"/>
    </source>
</evidence>
<feature type="compositionally biased region" description="Basic and acidic residues" evidence="6">
    <location>
        <begin position="761"/>
        <end position="789"/>
    </location>
</feature>
<feature type="domain" description="C2H2-type" evidence="7">
    <location>
        <begin position="554"/>
        <end position="582"/>
    </location>
</feature>
<evidence type="ECO:0000256" key="3">
    <source>
        <dbReference type="ARBA" id="ARBA00022771"/>
    </source>
</evidence>
<feature type="region of interest" description="Disordered" evidence="6">
    <location>
        <begin position="834"/>
        <end position="888"/>
    </location>
</feature>